<dbReference type="AlphaFoldDB" id="A0A125DHH0"/>
<proteinExistence type="predicted"/>
<protein>
    <submittedName>
        <fullName evidence="1">Uncharacterized protein</fullName>
    </submittedName>
</protein>
<name>A0A125DHH0_9BURK</name>
<evidence type="ECO:0000313" key="1">
    <source>
        <dbReference type="EMBL" id="KWA68607.1"/>
    </source>
</evidence>
<comment type="caution">
    <text evidence="1">The sequence shown here is derived from an EMBL/GenBank/DDBJ whole genome shotgun (WGS) entry which is preliminary data.</text>
</comment>
<accession>A0A125DHH0</accession>
<organism evidence="1 2">
    <name type="scientific">Burkholderia ubonensis</name>
    <dbReference type="NCBI Taxonomy" id="101571"/>
    <lineage>
        <taxon>Bacteria</taxon>
        <taxon>Pseudomonadati</taxon>
        <taxon>Pseudomonadota</taxon>
        <taxon>Betaproteobacteria</taxon>
        <taxon>Burkholderiales</taxon>
        <taxon>Burkholderiaceae</taxon>
        <taxon>Burkholderia</taxon>
        <taxon>Burkholderia cepacia complex</taxon>
    </lineage>
</organism>
<reference evidence="1 2" key="1">
    <citation type="submission" date="2015-11" db="EMBL/GenBank/DDBJ databases">
        <title>Expanding the genomic diversity of Burkholderia species for the development of highly accurate diagnostics.</title>
        <authorList>
            <person name="Sahl J."/>
            <person name="Keim P."/>
            <person name="Wagner D."/>
        </authorList>
    </citation>
    <scope>NUCLEOTIDE SEQUENCE [LARGE SCALE GENOMIC DNA]</scope>
    <source>
        <strain evidence="1 2">MSMB2087WGS</strain>
    </source>
</reference>
<sequence>MRFKICLTPQRGIFCELSLMILTDLSPGKRYSNSRKKLQVQLPQSQISSAEEVCLHVWLLIS</sequence>
<gene>
    <name evidence="1" type="ORF">WL29_09975</name>
</gene>
<dbReference type="EMBL" id="LPHD01000234">
    <property type="protein sequence ID" value="KWA68607.1"/>
    <property type="molecule type" value="Genomic_DNA"/>
</dbReference>
<dbReference type="Proteomes" id="UP000060630">
    <property type="component" value="Unassembled WGS sequence"/>
</dbReference>
<evidence type="ECO:0000313" key="2">
    <source>
        <dbReference type="Proteomes" id="UP000060630"/>
    </source>
</evidence>